<dbReference type="Proteomes" id="UP000027602">
    <property type="component" value="Chromosome"/>
</dbReference>
<proteinExistence type="predicted"/>
<dbReference type="RefSeq" id="WP_237712870.1">
    <property type="nucleotide sequence ID" value="NZ_ADWW01000003.1"/>
</dbReference>
<accession>A0A068LMH6</accession>
<dbReference type="HOGENOM" id="CLU_2476888_0_0_9"/>
<sequence length="87" mass="10357">MKKEKERRTRSDKKRDVKPTITIQLKECIYRISYITNTPVKDVAETICEAGLVSRKVMDYLSQHFRRPVRLKNTLYMGDLDRPSLRK</sequence>
<evidence type="ECO:0000313" key="2">
    <source>
        <dbReference type="Proteomes" id="UP000027602"/>
    </source>
</evidence>
<gene>
    <name evidence="1" type="ORF">BMMGA3_02390</name>
</gene>
<dbReference type="EMBL" id="CP007739">
    <property type="protein sequence ID" value="AIE58946.1"/>
    <property type="molecule type" value="Genomic_DNA"/>
</dbReference>
<dbReference type="AlphaFoldDB" id="A0A068LMH6"/>
<reference evidence="1 2" key="1">
    <citation type="journal article" date="2015" name="BMC Genomics">
        <title>Transcriptome analysis of thermophilic methylotrophic Bacillus methanolicus MGA3 using RNA-sequencing provides detailed insights into its previously uncharted transcriptional landscape.</title>
        <authorList>
            <person name="Irla M."/>
            <person name="Neshat A."/>
            <person name="Brautaset T."/>
            <person name="Ruckert C."/>
            <person name="Kalinowski J."/>
            <person name="Wendisch V.F."/>
        </authorList>
    </citation>
    <scope>NUCLEOTIDE SEQUENCE [LARGE SCALE GENOMIC DNA]</scope>
    <source>
        <strain evidence="2">MGA3 / ATCC 53907</strain>
    </source>
</reference>
<dbReference type="KEGG" id="bmet:BMMGA3_02390"/>
<evidence type="ECO:0000313" key="1">
    <source>
        <dbReference type="EMBL" id="AIE58946.1"/>
    </source>
</evidence>
<organism evidence="1 2">
    <name type="scientific">Bacillus methanolicus (strain MGA3 / ATCC 53907)</name>
    <dbReference type="NCBI Taxonomy" id="796606"/>
    <lineage>
        <taxon>Bacteria</taxon>
        <taxon>Bacillati</taxon>
        <taxon>Bacillota</taxon>
        <taxon>Bacilli</taxon>
        <taxon>Bacillales</taxon>
        <taxon>Bacillaceae</taxon>
        <taxon>Bacillus</taxon>
    </lineage>
</organism>
<protein>
    <submittedName>
        <fullName evidence="1">Uncharacterized protein</fullName>
    </submittedName>
</protein>
<name>A0A068LMH6_BACMM</name>
<keyword evidence="2" id="KW-1185">Reference proteome</keyword>